<gene>
    <name evidence="2" type="ORF">LA76x_4888</name>
</gene>
<organism evidence="2 3">
    <name type="scientific">Lysobacter antibioticus</name>
    <dbReference type="NCBI Taxonomy" id="84531"/>
    <lineage>
        <taxon>Bacteria</taxon>
        <taxon>Pseudomonadati</taxon>
        <taxon>Pseudomonadota</taxon>
        <taxon>Gammaproteobacteria</taxon>
        <taxon>Lysobacterales</taxon>
        <taxon>Lysobacteraceae</taxon>
        <taxon>Lysobacter</taxon>
    </lineage>
</organism>
<dbReference type="KEGG" id="lab:LA76x_4888"/>
<sequence length="79" mass="8686">MDRTNHGRLRRRDTDGIPHPTHRVRPAPCHSAWPRPAGRGRPIAHMACAIAGQDAVAGRNTECLDPARARSQGFAEAER</sequence>
<proteinExistence type="predicted"/>
<evidence type="ECO:0000313" key="2">
    <source>
        <dbReference type="EMBL" id="ALN82991.1"/>
    </source>
</evidence>
<dbReference type="AlphaFoldDB" id="A0A0S2FHF8"/>
<name>A0A0S2FHF8_LYSAN</name>
<feature type="region of interest" description="Disordered" evidence="1">
    <location>
        <begin position="1"/>
        <end position="40"/>
    </location>
</feature>
<dbReference type="Proteomes" id="UP000060787">
    <property type="component" value="Chromosome"/>
</dbReference>
<evidence type="ECO:0000313" key="3">
    <source>
        <dbReference type="Proteomes" id="UP000060787"/>
    </source>
</evidence>
<feature type="compositionally biased region" description="Basic residues" evidence="1">
    <location>
        <begin position="1"/>
        <end position="11"/>
    </location>
</feature>
<reference evidence="2 3" key="1">
    <citation type="journal article" date="2015" name="BMC Genomics">
        <title>Comparative genomics and metabolic profiling of the genus Lysobacter.</title>
        <authorList>
            <person name="de Bruijn I."/>
            <person name="Cheng X."/>
            <person name="de Jager V."/>
            <person name="Exposito R.G."/>
            <person name="Watrous J."/>
            <person name="Patel N."/>
            <person name="Postma J."/>
            <person name="Dorrestein P.C."/>
            <person name="Kobayashi D."/>
            <person name="Raaijmakers J.M."/>
        </authorList>
    </citation>
    <scope>NUCLEOTIDE SEQUENCE [LARGE SCALE GENOMIC DNA]</scope>
    <source>
        <strain evidence="2 3">76</strain>
    </source>
</reference>
<evidence type="ECO:0000256" key="1">
    <source>
        <dbReference type="SAM" id="MobiDB-lite"/>
    </source>
</evidence>
<accession>A0A0S2FHF8</accession>
<protein>
    <submittedName>
        <fullName evidence="2">Uncharacterized protein</fullName>
    </submittedName>
</protein>
<keyword evidence="3" id="KW-1185">Reference proteome</keyword>
<dbReference type="EMBL" id="CP011129">
    <property type="protein sequence ID" value="ALN82991.1"/>
    <property type="molecule type" value="Genomic_DNA"/>
</dbReference>
<dbReference type="STRING" id="84531.LA76x_4888"/>